<dbReference type="AlphaFoldDB" id="A0A8H4AXL4"/>
<keyword evidence="3" id="KW-0597">Phosphoprotein</keyword>
<sequence length="1263" mass="143007">MKIMQASSRKSKAERINKEDLFDVLETEKPAKKKRKSSVLKPESTQAADSKNISSSPQNNKHHNKHDDIVETLSFKKLIVGAHCLGQITKINALDMIISLPNQLKGIVTITSISEQLSKKAADIADMNYNDDDDEEDDEDQLPELSKLFKVGQWVRCVITRLENNDDKIKNKQIELNLIPKLVNCDIVSTDISKGMILSASVESKEDHGYVLSIGMNGINVFLHNKEASHYESKFNDGRPLIVGQLLNVCVISAADKNLIIQVTVNPDIVSTATLSDKFVKSISSLAPGNLIKVRIDQVLTNGLICKYNGIKCEIDLLHLGKVVTSNAQDLRKVFNEGDEITARIVYVSFSNEAKTIRLSLEPHILQLEQSRNVFPIGVQLGELVKGNIIRIKEDVITLSLEPSQIHANLNIGHLSDHLSPTHLSNIVKSLKPGYMLKDLIIISKSDEKGFVNVSNKHLLIEAAKNGKLPKSIQDIEVDNIIPGYVKSITDYAVFIGFLGGFTARAMRHTIADHYVASPVGLFYPHQSVICRVISVDTENSRCEVSLKLSDTPVTALPYIVQGDFIRTYFSELLPQDGQSIVEKKVNIGDLVKYKANKQISERGVSGFKGNVLLEDNTDVKIKGFIHEDQANCKDGGINENDLLHGVVLDLDVKGKQADLAVRSELMDKFKIQSNKPINNKYKELKKISKKGIAVDAIIELVKEDYIIVSLPEQWNTIAFAAAKSYNNRTQPFMRYSFGQKVKVQIVHVPQHNNDNHVNDNSVIDRVLVALQQAADQEKFMLSDTKSIEDFSPGQKIKGTITAVEKYGIFIKINNSSVSGLCHISKLSEDFVKDVSTLYKTGQHVTAVILDIDYTTQKVAFGIKNSCFKEFGIDLLDESDQDMDDDMEVEDDAEKVNLQMEIDSDDQESHVSDINESDNEMIEVNNNMQKVETTPLPISNAWKWEEEEKIDMSINNIDEKHDNQSNNEKLDELPGKKKKKKSKTIDFVDKTEDLLKHKPEVNADFERLLLGSPNSSYLWINYMAHQLKLSEIDKAREIGERALKTINYREEQEKMNIWVALMNLENNFGTDESLGGVLKRALQACDQKKIYMLLVDIYERSEKKELAQQTYQTMLKKFSQSSKVWTKMGLFHIKHGNVQASRDLLQRSMRSLPKRKHIKTVTKFAQMEFKYGEAERGRTIFEGMMSNYPKRVDLWSIYTDMEIKAGDSDIVRRLFKRITEMKFSSKNMKFFFKKWLAFEKEHGNEEHINYVKEMAQSFAESLN</sequence>
<dbReference type="SMART" id="SM00316">
    <property type="entry name" value="S1"/>
    <property type="match status" value="7"/>
</dbReference>
<dbReference type="Proteomes" id="UP000439903">
    <property type="component" value="Unassembled WGS sequence"/>
</dbReference>
<feature type="domain" description="S1 motif" evidence="7">
    <location>
        <begin position="794"/>
        <end position="864"/>
    </location>
</feature>
<gene>
    <name evidence="8" type="ORF">F8M41_005204</name>
</gene>
<feature type="domain" description="S1 motif" evidence="7">
    <location>
        <begin position="195"/>
        <end position="266"/>
    </location>
</feature>
<proteinExistence type="predicted"/>
<dbReference type="InterPro" id="IPR055430">
    <property type="entry name" value="HAT_Syf1_CNRKL1_C"/>
</dbReference>
<feature type="domain" description="S1 motif" evidence="7">
    <location>
        <begin position="81"/>
        <end position="179"/>
    </location>
</feature>
<dbReference type="SUPFAM" id="SSF50249">
    <property type="entry name" value="Nucleic acid-binding proteins"/>
    <property type="match status" value="5"/>
</dbReference>
<dbReference type="Pfam" id="PF23231">
    <property type="entry name" value="HAT_Syf1_CNRKL1_C"/>
    <property type="match status" value="1"/>
</dbReference>
<comment type="subcellular location">
    <subcellularLocation>
        <location evidence="1">Nucleus</location>
        <location evidence="1">Nucleolus</location>
    </subcellularLocation>
</comment>
<dbReference type="Gene3D" id="2.40.50.140">
    <property type="entry name" value="Nucleic acid-binding proteins"/>
    <property type="match status" value="5"/>
</dbReference>
<dbReference type="InterPro" id="IPR003029">
    <property type="entry name" value="S1_domain"/>
</dbReference>
<dbReference type="Gene3D" id="1.25.40.10">
    <property type="entry name" value="Tetratricopeptide repeat domain"/>
    <property type="match status" value="1"/>
</dbReference>
<organism evidence="8 9">
    <name type="scientific">Gigaspora margarita</name>
    <dbReference type="NCBI Taxonomy" id="4874"/>
    <lineage>
        <taxon>Eukaryota</taxon>
        <taxon>Fungi</taxon>
        <taxon>Fungi incertae sedis</taxon>
        <taxon>Mucoromycota</taxon>
        <taxon>Glomeromycotina</taxon>
        <taxon>Glomeromycetes</taxon>
        <taxon>Diversisporales</taxon>
        <taxon>Gigasporaceae</taxon>
        <taxon>Gigaspora</taxon>
    </lineage>
</organism>
<evidence type="ECO:0000256" key="3">
    <source>
        <dbReference type="ARBA" id="ARBA00022553"/>
    </source>
</evidence>
<feature type="domain" description="S1 motif" evidence="7">
    <location>
        <begin position="479"/>
        <end position="548"/>
    </location>
</feature>
<protein>
    <submittedName>
        <fullName evidence="8">TPR-like protein</fullName>
    </submittedName>
</protein>
<accession>A0A8H4AXL4</accession>
<dbReference type="InterPro" id="IPR003107">
    <property type="entry name" value="HAT"/>
</dbReference>
<feature type="region of interest" description="Disordered" evidence="6">
    <location>
        <begin position="28"/>
        <end position="65"/>
    </location>
</feature>
<dbReference type="CDD" id="cd05693">
    <property type="entry name" value="S1_Rrp5_repeat_hs1_sc1"/>
    <property type="match status" value="1"/>
</dbReference>
<reference evidence="8 9" key="1">
    <citation type="journal article" date="2019" name="Environ. Microbiol.">
        <title>At the nexus of three kingdoms: the genome of the mycorrhizal fungus Gigaspora margarita provides insights into plant, endobacterial and fungal interactions.</title>
        <authorList>
            <person name="Venice F."/>
            <person name="Ghignone S."/>
            <person name="Salvioli di Fossalunga A."/>
            <person name="Amselem J."/>
            <person name="Novero M."/>
            <person name="Xianan X."/>
            <person name="Sedzielewska Toro K."/>
            <person name="Morin E."/>
            <person name="Lipzen A."/>
            <person name="Grigoriev I.V."/>
            <person name="Henrissat B."/>
            <person name="Martin F.M."/>
            <person name="Bonfante P."/>
        </authorList>
    </citation>
    <scope>NUCLEOTIDE SEQUENCE [LARGE SCALE GENOMIC DNA]</scope>
    <source>
        <strain evidence="8 9">BEG34</strain>
    </source>
</reference>
<evidence type="ECO:0000256" key="5">
    <source>
        <dbReference type="ARBA" id="ARBA00023242"/>
    </source>
</evidence>
<dbReference type="SUPFAM" id="SSF48452">
    <property type="entry name" value="TPR-like"/>
    <property type="match status" value="2"/>
</dbReference>
<comment type="caution">
    <text evidence="8">The sequence shown here is derived from an EMBL/GenBank/DDBJ whole genome shotgun (WGS) entry which is preliminary data.</text>
</comment>
<evidence type="ECO:0000313" key="9">
    <source>
        <dbReference type="Proteomes" id="UP000439903"/>
    </source>
</evidence>
<dbReference type="FunFam" id="2.40.50.140:FF:000103">
    <property type="entry name" value="protein RRP5 homolog"/>
    <property type="match status" value="1"/>
</dbReference>
<dbReference type="GO" id="GO:0032040">
    <property type="term" value="C:small-subunit processome"/>
    <property type="evidence" value="ECO:0007669"/>
    <property type="project" value="TreeGrafter"/>
</dbReference>
<evidence type="ECO:0000256" key="6">
    <source>
        <dbReference type="SAM" id="MobiDB-lite"/>
    </source>
</evidence>
<dbReference type="SMART" id="SM00386">
    <property type="entry name" value="HAT"/>
    <property type="match status" value="6"/>
</dbReference>
<evidence type="ECO:0000256" key="4">
    <source>
        <dbReference type="ARBA" id="ARBA00022737"/>
    </source>
</evidence>
<keyword evidence="9" id="KW-1185">Reference proteome</keyword>
<keyword evidence="2" id="KW-0698">rRNA processing</keyword>
<dbReference type="InterPro" id="IPR011990">
    <property type="entry name" value="TPR-like_helical_dom_sf"/>
</dbReference>
<dbReference type="GO" id="GO:0006364">
    <property type="term" value="P:rRNA processing"/>
    <property type="evidence" value="ECO:0007669"/>
    <property type="project" value="UniProtKB-KW"/>
</dbReference>
<evidence type="ECO:0000256" key="2">
    <source>
        <dbReference type="ARBA" id="ARBA00022552"/>
    </source>
</evidence>
<dbReference type="Pfam" id="PF24682">
    <property type="entry name" value="OB_RRP5"/>
    <property type="match status" value="1"/>
</dbReference>
<dbReference type="PROSITE" id="PS50126">
    <property type="entry name" value="S1"/>
    <property type="match status" value="6"/>
</dbReference>
<keyword evidence="5" id="KW-0539">Nucleus</keyword>
<evidence type="ECO:0000259" key="7">
    <source>
        <dbReference type="PROSITE" id="PS50126"/>
    </source>
</evidence>
<name>A0A8H4AXL4_GIGMA</name>
<dbReference type="EMBL" id="WTPW01000150">
    <property type="protein sequence ID" value="KAF0541717.1"/>
    <property type="molecule type" value="Genomic_DNA"/>
</dbReference>
<keyword evidence="4" id="KW-0677">Repeat</keyword>
<feature type="region of interest" description="Disordered" evidence="6">
    <location>
        <begin position="1"/>
        <end position="20"/>
    </location>
</feature>
<dbReference type="PANTHER" id="PTHR23270:SF10">
    <property type="entry name" value="PROTEIN RRP5 HOMOLOG"/>
    <property type="match status" value="1"/>
</dbReference>
<feature type="compositionally biased region" description="Polar residues" evidence="6">
    <location>
        <begin position="43"/>
        <end position="59"/>
    </location>
</feature>
<dbReference type="InterPro" id="IPR048059">
    <property type="entry name" value="Rrp5_S1_rpt_hs1_sc1"/>
</dbReference>
<feature type="domain" description="S1 motif" evidence="7">
    <location>
        <begin position="289"/>
        <end position="362"/>
    </location>
</feature>
<dbReference type="InterPro" id="IPR045209">
    <property type="entry name" value="Rrp5"/>
</dbReference>
<feature type="domain" description="S1 motif" evidence="7">
    <location>
        <begin position="382"/>
        <end position="457"/>
    </location>
</feature>
<dbReference type="PANTHER" id="PTHR23270">
    <property type="entry name" value="PROGRAMMED CELL DEATH PROTEIN 11 PRE-RRNA PROCESSING PROTEIN RRP5"/>
    <property type="match status" value="1"/>
</dbReference>
<dbReference type="GO" id="GO:0003723">
    <property type="term" value="F:RNA binding"/>
    <property type="evidence" value="ECO:0007669"/>
    <property type="project" value="TreeGrafter"/>
</dbReference>
<evidence type="ECO:0000313" key="8">
    <source>
        <dbReference type="EMBL" id="KAF0541717.1"/>
    </source>
</evidence>
<feature type="compositionally biased region" description="Basic and acidic residues" evidence="6">
    <location>
        <begin position="11"/>
        <end position="20"/>
    </location>
</feature>
<dbReference type="OrthoDB" id="412781at2759"/>
<dbReference type="InterPro" id="IPR012340">
    <property type="entry name" value="NA-bd_OB-fold"/>
</dbReference>
<feature type="compositionally biased region" description="Basic and acidic residues" evidence="6">
    <location>
        <begin position="957"/>
        <end position="975"/>
    </location>
</feature>
<evidence type="ECO:0000256" key="1">
    <source>
        <dbReference type="ARBA" id="ARBA00004604"/>
    </source>
</evidence>
<dbReference type="FunFam" id="1.25.40.10:FF:000065">
    <property type="entry name" value="Programmed cell death 11"/>
    <property type="match status" value="1"/>
</dbReference>
<dbReference type="InterPro" id="IPR057300">
    <property type="entry name" value="OB_Rrp5"/>
</dbReference>
<feature type="region of interest" description="Disordered" evidence="6">
    <location>
        <begin position="957"/>
        <end position="977"/>
    </location>
</feature>
<dbReference type="Pfam" id="PF00575">
    <property type="entry name" value="S1"/>
    <property type="match status" value="1"/>
</dbReference>